<gene>
    <name evidence="2" type="ORF">PR001_g18106</name>
    <name evidence="1" type="ORF">PR002_g18435</name>
    <name evidence="3" type="ORF">PR003_g19448</name>
</gene>
<dbReference type="EMBL" id="QXFT01001640">
    <property type="protein sequence ID" value="KAE9313623.1"/>
    <property type="molecule type" value="Genomic_DNA"/>
</dbReference>
<dbReference type="OrthoDB" id="10270427at2759"/>
<evidence type="ECO:0000313" key="6">
    <source>
        <dbReference type="Proteomes" id="UP000435112"/>
    </source>
</evidence>
<sequence>MKSSALSFSSAAYCTATFTHCTVYLYHFVRSSSASSCRHLDGWLLPGEDSDGP</sequence>
<dbReference type="Proteomes" id="UP000434957">
    <property type="component" value="Unassembled WGS sequence"/>
</dbReference>
<accession>A0A6A3K1S4</accession>
<name>A0A6A3K1S4_9STRA</name>
<dbReference type="Proteomes" id="UP000435112">
    <property type="component" value="Unassembled WGS sequence"/>
</dbReference>
<protein>
    <submittedName>
        <fullName evidence="1">Uncharacterized protein</fullName>
    </submittedName>
</protein>
<dbReference type="AlphaFoldDB" id="A0A6A3K1S4"/>
<proteinExistence type="predicted"/>
<keyword evidence="5" id="KW-1185">Reference proteome</keyword>
<evidence type="ECO:0000313" key="5">
    <source>
        <dbReference type="Proteomes" id="UP000434957"/>
    </source>
</evidence>
<dbReference type="EMBL" id="QXFU01001577">
    <property type="protein sequence ID" value="KAE8999498.1"/>
    <property type="molecule type" value="Genomic_DNA"/>
</dbReference>
<evidence type="ECO:0000313" key="2">
    <source>
        <dbReference type="EMBL" id="KAE9002969.1"/>
    </source>
</evidence>
<organism evidence="1 6">
    <name type="scientific">Phytophthora rubi</name>
    <dbReference type="NCBI Taxonomy" id="129364"/>
    <lineage>
        <taxon>Eukaryota</taxon>
        <taxon>Sar</taxon>
        <taxon>Stramenopiles</taxon>
        <taxon>Oomycota</taxon>
        <taxon>Peronosporomycetes</taxon>
        <taxon>Peronosporales</taxon>
        <taxon>Peronosporaceae</taxon>
        <taxon>Phytophthora</taxon>
    </lineage>
</organism>
<reference evidence="4 6" key="1">
    <citation type="submission" date="2018-09" db="EMBL/GenBank/DDBJ databases">
        <title>Genomic investigation of the strawberry pathogen Phytophthora fragariae indicates pathogenicity is determined by transcriptional variation in three key races.</title>
        <authorList>
            <person name="Adams T.M."/>
            <person name="Armitage A.D."/>
            <person name="Sobczyk M.K."/>
            <person name="Bates H.J."/>
            <person name="Dunwell J.M."/>
            <person name="Nellist C.F."/>
            <person name="Harrison R.J."/>
        </authorList>
    </citation>
    <scope>NUCLEOTIDE SEQUENCE [LARGE SCALE GENOMIC DNA]</scope>
    <source>
        <strain evidence="2 4">SCRP249</strain>
        <strain evidence="1 6">SCRP324</strain>
        <strain evidence="3 5">SCRP333</strain>
    </source>
</reference>
<dbReference type="EMBL" id="QXFV01001565">
    <property type="protein sequence ID" value="KAE9002969.1"/>
    <property type="molecule type" value="Genomic_DNA"/>
</dbReference>
<evidence type="ECO:0000313" key="3">
    <source>
        <dbReference type="EMBL" id="KAE9313623.1"/>
    </source>
</evidence>
<dbReference type="Proteomes" id="UP000429607">
    <property type="component" value="Unassembled WGS sequence"/>
</dbReference>
<evidence type="ECO:0000313" key="1">
    <source>
        <dbReference type="EMBL" id="KAE8999498.1"/>
    </source>
</evidence>
<comment type="caution">
    <text evidence="1">The sequence shown here is derived from an EMBL/GenBank/DDBJ whole genome shotgun (WGS) entry which is preliminary data.</text>
</comment>
<evidence type="ECO:0000313" key="4">
    <source>
        <dbReference type="Proteomes" id="UP000429607"/>
    </source>
</evidence>